<dbReference type="InterPro" id="IPR001789">
    <property type="entry name" value="Sig_transdc_resp-reg_receiver"/>
</dbReference>
<dbReference type="PANTHER" id="PTHR44520:SF2">
    <property type="entry name" value="RESPONSE REGULATOR RCP1"/>
    <property type="match status" value="1"/>
</dbReference>
<dbReference type="PROSITE" id="PS50110">
    <property type="entry name" value="RESPONSE_REGULATORY"/>
    <property type="match status" value="1"/>
</dbReference>
<feature type="modified residue" description="4-aspartylphosphate" evidence="1">
    <location>
        <position position="69"/>
    </location>
</feature>
<dbReference type="STRING" id="1685382.AVJ23_04180"/>
<accession>A0A0W7WNF1</accession>
<dbReference type="GO" id="GO:0000160">
    <property type="term" value="P:phosphorelay signal transduction system"/>
    <property type="evidence" value="ECO:0007669"/>
    <property type="project" value="InterPro"/>
</dbReference>
<dbReference type="OrthoDB" id="9793549at2"/>
<evidence type="ECO:0000256" key="1">
    <source>
        <dbReference type="PROSITE-ProRule" id="PRU00169"/>
    </source>
</evidence>
<comment type="caution">
    <text evidence="3">The sequence shown here is derived from an EMBL/GenBank/DDBJ whole genome shotgun (WGS) entry which is preliminary data.</text>
</comment>
<dbReference type="Proteomes" id="UP000054396">
    <property type="component" value="Unassembled WGS sequence"/>
</dbReference>
<dbReference type="SMART" id="SM00448">
    <property type="entry name" value="REC"/>
    <property type="match status" value="1"/>
</dbReference>
<feature type="domain" description="Response regulatory" evidence="2">
    <location>
        <begin position="14"/>
        <end position="136"/>
    </location>
</feature>
<dbReference type="AlphaFoldDB" id="A0A0W7WNF1"/>
<dbReference type="EMBL" id="LPXO01000002">
    <property type="protein sequence ID" value="KUF12133.1"/>
    <property type="molecule type" value="Genomic_DNA"/>
</dbReference>
<dbReference type="CDD" id="cd17557">
    <property type="entry name" value="REC_Rcp-like"/>
    <property type="match status" value="1"/>
</dbReference>
<name>A0A0W7WNF1_9RHOB</name>
<proteinExistence type="predicted"/>
<dbReference type="SUPFAM" id="SSF52172">
    <property type="entry name" value="CheY-like"/>
    <property type="match status" value="1"/>
</dbReference>
<evidence type="ECO:0000313" key="4">
    <source>
        <dbReference type="Proteomes" id="UP000054396"/>
    </source>
</evidence>
<sequence>MEAEQPAAAATRPEILLVEDDDADAKAMTRAFRKAGLSFHVHRAIDGIEALAMLRNDFAGSNSCILISDVNMPRMNGHEFLAELRADPVLRRAIVFFMSTSADPDDIDAAYDRNVAGYLLKSGLNSNYDLLVDTLDRYTRLCRFPALGAARSC</sequence>
<dbReference type="InterPro" id="IPR011006">
    <property type="entry name" value="CheY-like_superfamily"/>
</dbReference>
<protein>
    <submittedName>
        <fullName evidence="3">Response regulator</fullName>
    </submittedName>
</protein>
<dbReference type="PANTHER" id="PTHR44520">
    <property type="entry name" value="RESPONSE REGULATOR RCP1-RELATED"/>
    <property type="match status" value="1"/>
</dbReference>
<gene>
    <name evidence="3" type="ORF">AVJ23_04180</name>
</gene>
<evidence type="ECO:0000313" key="3">
    <source>
        <dbReference type="EMBL" id="KUF12133.1"/>
    </source>
</evidence>
<evidence type="ECO:0000259" key="2">
    <source>
        <dbReference type="PROSITE" id="PS50110"/>
    </source>
</evidence>
<reference evidence="3 4" key="1">
    <citation type="submission" date="2015-12" db="EMBL/GenBank/DDBJ databases">
        <authorList>
            <person name="Shamseldin A."/>
            <person name="Moawad H."/>
            <person name="Abd El-Rahim W.M."/>
            <person name="Sadowsky M.J."/>
        </authorList>
    </citation>
    <scope>NUCLEOTIDE SEQUENCE [LARGE SCALE GENOMIC DNA]</scope>
    <source>
        <strain evidence="3 4">SJ5A-1</strain>
    </source>
</reference>
<dbReference type="InterPro" id="IPR052893">
    <property type="entry name" value="TCS_response_regulator"/>
</dbReference>
<keyword evidence="1" id="KW-0597">Phosphoprotein</keyword>
<organism evidence="3 4">
    <name type="scientific">Pseudoponticoccus marisrubri</name>
    <dbReference type="NCBI Taxonomy" id="1685382"/>
    <lineage>
        <taxon>Bacteria</taxon>
        <taxon>Pseudomonadati</taxon>
        <taxon>Pseudomonadota</taxon>
        <taxon>Alphaproteobacteria</taxon>
        <taxon>Rhodobacterales</taxon>
        <taxon>Roseobacteraceae</taxon>
        <taxon>Pseudoponticoccus</taxon>
    </lineage>
</organism>
<dbReference type="Pfam" id="PF00072">
    <property type="entry name" value="Response_reg"/>
    <property type="match status" value="1"/>
</dbReference>
<dbReference type="Gene3D" id="3.40.50.2300">
    <property type="match status" value="1"/>
</dbReference>
<keyword evidence="4" id="KW-1185">Reference proteome</keyword>